<proteinExistence type="predicted"/>
<comment type="caution">
    <text evidence="2">The sequence shown here is derived from an EMBL/GenBank/DDBJ whole genome shotgun (WGS) entry which is preliminary data.</text>
</comment>
<gene>
    <name evidence="2" type="ORF">GCM10010383_40590</name>
</gene>
<evidence type="ECO:0000313" key="2">
    <source>
        <dbReference type="EMBL" id="GGX06447.1"/>
    </source>
</evidence>
<accession>A0ABQ2X9V0</accession>
<dbReference type="EMBL" id="BMWC01000005">
    <property type="protein sequence ID" value="GGX06447.1"/>
    <property type="molecule type" value="Genomic_DNA"/>
</dbReference>
<protein>
    <recommendedName>
        <fullName evidence="4">DUF222 domain-containing protein</fullName>
    </recommendedName>
</protein>
<evidence type="ECO:0000313" key="3">
    <source>
        <dbReference type="Proteomes" id="UP000617743"/>
    </source>
</evidence>
<keyword evidence="3" id="KW-1185">Reference proteome</keyword>
<dbReference type="Gene3D" id="1.20.1260.10">
    <property type="match status" value="1"/>
</dbReference>
<evidence type="ECO:0000256" key="1">
    <source>
        <dbReference type="SAM" id="MobiDB-lite"/>
    </source>
</evidence>
<feature type="region of interest" description="Disordered" evidence="1">
    <location>
        <begin position="176"/>
        <end position="239"/>
    </location>
</feature>
<feature type="compositionally biased region" description="Low complexity" evidence="1">
    <location>
        <begin position="193"/>
        <end position="202"/>
    </location>
</feature>
<dbReference type="Proteomes" id="UP000617743">
    <property type="component" value="Unassembled WGS sequence"/>
</dbReference>
<sequence length="353" mass="37994">MAVTTEELVPVLEDARQAHAAVLDRFRADVAVTPPGPYRQMLEHHTDEVQESVDLIQHQVRRLQQRGIIGSATAAARFVARGAAGTAMLPLRVGSKIVTGMLYGKGPADARQLLRNTEDEYATAARALAASRAGEALASHVDDQAAADALGAVRRQDEELLQALEQSLTEHARAMARPANGSRPDRAGGGSVADAAAQTMRAAAERARDLTRRGGRQAGGAAEGALRETAQPDRMAEEVQGAVTREDELPIAGFSQLSTGKIQQRLRTLSQSELTVIEGYERAHAQRKGVLEAIEQLRGSEPWDGYDVMGPAEITARLADAPVGVARQVMEYERRHRQRQDVISAAETRIPGS</sequence>
<dbReference type="RefSeq" id="WP_190051662.1">
    <property type="nucleotide sequence ID" value="NZ_BMWC01000005.1"/>
</dbReference>
<feature type="compositionally biased region" description="Basic and acidic residues" evidence="1">
    <location>
        <begin position="203"/>
        <end position="212"/>
    </location>
</feature>
<organism evidence="2 3">
    <name type="scientific">Streptomyces lomondensis</name>
    <dbReference type="NCBI Taxonomy" id="68229"/>
    <lineage>
        <taxon>Bacteria</taxon>
        <taxon>Bacillati</taxon>
        <taxon>Actinomycetota</taxon>
        <taxon>Actinomycetes</taxon>
        <taxon>Kitasatosporales</taxon>
        <taxon>Streptomycetaceae</taxon>
        <taxon>Streptomyces</taxon>
    </lineage>
</organism>
<reference evidence="3" key="1">
    <citation type="journal article" date="2019" name="Int. J. Syst. Evol. Microbiol.">
        <title>The Global Catalogue of Microorganisms (GCM) 10K type strain sequencing project: providing services to taxonomists for standard genome sequencing and annotation.</title>
        <authorList>
            <consortium name="The Broad Institute Genomics Platform"/>
            <consortium name="The Broad Institute Genome Sequencing Center for Infectious Disease"/>
            <person name="Wu L."/>
            <person name="Ma J."/>
        </authorList>
    </citation>
    <scope>NUCLEOTIDE SEQUENCE [LARGE SCALE GENOMIC DNA]</scope>
    <source>
        <strain evidence="3">JCM 4866</strain>
    </source>
</reference>
<dbReference type="InterPro" id="IPR012347">
    <property type="entry name" value="Ferritin-like"/>
</dbReference>
<evidence type="ECO:0008006" key="4">
    <source>
        <dbReference type="Google" id="ProtNLM"/>
    </source>
</evidence>
<name>A0ABQ2X9V0_9ACTN</name>